<comment type="caution">
    <text evidence="2">The sequence shown here is derived from an EMBL/GenBank/DDBJ whole genome shotgun (WGS) entry which is preliminary data.</text>
</comment>
<proteinExistence type="predicted"/>
<organism evidence="2 3">
    <name type="scientific">Lojkania enalia</name>
    <dbReference type="NCBI Taxonomy" id="147567"/>
    <lineage>
        <taxon>Eukaryota</taxon>
        <taxon>Fungi</taxon>
        <taxon>Dikarya</taxon>
        <taxon>Ascomycota</taxon>
        <taxon>Pezizomycotina</taxon>
        <taxon>Dothideomycetes</taxon>
        <taxon>Pleosporomycetidae</taxon>
        <taxon>Pleosporales</taxon>
        <taxon>Pleosporales incertae sedis</taxon>
        <taxon>Lojkania</taxon>
    </lineage>
</organism>
<protein>
    <submittedName>
        <fullName evidence="2">Uncharacterized protein</fullName>
    </submittedName>
</protein>
<dbReference type="Proteomes" id="UP000800093">
    <property type="component" value="Unassembled WGS sequence"/>
</dbReference>
<evidence type="ECO:0000256" key="1">
    <source>
        <dbReference type="SAM" id="MobiDB-lite"/>
    </source>
</evidence>
<gene>
    <name evidence="2" type="ORF">CC78DRAFT_541395</name>
</gene>
<sequence>MDSNDFRSRLLPSSLLPPPPPPPPLLLLKVCSSSSSRAGFVGHTTLDPVSSTPPPMQPSSQQPLLISATLRPLPLTITLISLPIATAGLQELHLQHTIKAVTNDKEREVVVVVVVMVDYSPTTLPFHFPFASLRTTVSPLPLLAHNPHLGDKGRELGKKSRQVKDEKTLVAERERRRKKSHMRKELATILGYY</sequence>
<feature type="region of interest" description="Disordered" evidence="1">
    <location>
        <begin position="42"/>
        <end position="61"/>
    </location>
</feature>
<dbReference type="EMBL" id="ML986589">
    <property type="protein sequence ID" value="KAF2267755.1"/>
    <property type="molecule type" value="Genomic_DNA"/>
</dbReference>
<name>A0A9P4KFP7_9PLEO</name>
<reference evidence="3" key="1">
    <citation type="journal article" date="2020" name="Stud. Mycol.">
        <title>101 Dothideomycetes genomes: A test case for predicting lifestyles and emergence of pathogens.</title>
        <authorList>
            <person name="Haridas S."/>
            <person name="Albert R."/>
            <person name="Binder M."/>
            <person name="Bloem J."/>
            <person name="LaButti K."/>
            <person name="Salamov A."/>
            <person name="Andreopoulos B."/>
            <person name="Baker S."/>
            <person name="Barry K."/>
            <person name="Bills G."/>
            <person name="Bluhm B."/>
            <person name="Cannon C."/>
            <person name="Castanera R."/>
            <person name="Culley D."/>
            <person name="Daum C."/>
            <person name="Ezra D."/>
            <person name="Gonzalez J."/>
            <person name="Henrissat B."/>
            <person name="Kuo A."/>
            <person name="Liang C."/>
            <person name="Lipzen A."/>
            <person name="Lutzoni F."/>
            <person name="Magnuson J."/>
            <person name="Mondo S."/>
            <person name="Nolan M."/>
            <person name="Ohm R."/>
            <person name="Pangilinan J."/>
            <person name="Park H.-J."/>
            <person name="Ramirez L."/>
            <person name="Alfaro M."/>
            <person name="Sun H."/>
            <person name="Tritt A."/>
            <person name="Yoshinaga Y."/>
            <person name="Zwiers L.-H."/>
            <person name="Turgeon B."/>
            <person name="Goodwin S."/>
            <person name="Spatafora J."/>
            <person name="Crous P."/>
            <person name="Grigoriev I."/>
        </authorList>
    </citation>
    <scope>NUCLEOTIDE SEQUENCE [LARGE SCALE GENOMIC DNA]</scope>
    <source>
        <strain evidence="3">CBS 304.66</strain>
    </source>
</reference>
<keyword evidence="3" id="KW-1185">Reference proteome</keyword>
<dbReference type="AlphaFoldDB" id="A0A9P4KFP7"/>
<accession>A0A9P4KFP7</accession>
<evidence type="ECO:0000313" key="3">
    <source>
        <dbReference type="Proteomes" id="UP000800093"/>
    </source>
</evidence>
<evidence type="ECO:0000313" key="2">
    <source>
        <dbReference type="EMBL" id="KAF2267755.1"/>
    </source>
</evidence>
<feature type="region of interest" description="Disordered" evidence="1">
    <location>
        <begin position="1"/>
        <end position="21"/>
    </location>
</feature>